<dbReference type="SMART" id="SM00494">
    <property type="entry name" value="ChtBD2"/>
    <property type="match status" value="2"/>
</dbReference>
<protein>
    <recommendedName>
        <fullName evidence="6">Chitin-binding type-2 domain-containing protein</fullName>
    </recommendedName>
</protein>
<keyword evidence="8" id="KW-1185">Reference proteome</keyword>
<dbReference type="EMBL" id="JAOYFB010000039">
    <property type="protein sequence ID" value="KAK4029697.1"/>
    <property type="molecule type" value="Genomic_DNA"/>
</dbReference>
<name>A0ABR0AX34_9CRUS</name>
<dbReference type="Gene3D" id="2.170.140.10">
    <property type="entry name" value="Chitin binding domain"/>
    <property type="match status" value="2"/>
</dbReference>
<keyword evidence="3" id="KW-0677">Repeat</keyword>
<evidence type="ECO:0000313" key="7">
    <source>
        <dbReference type="EMBL" id="KAK4029697.1"/>
    </source>
</evidence>
<dbReference type="InterPro" id="IPR051940">
    <property type="entry name" value="Chitin_bind-dev_reg"/>
</dbReference>
<dbReference type="PANTHER" id="PTHR23301">
    <property type="entry name" value="CHITIN BINDING PERITROPHIN-A"/>
    <property type="match status" value="1"/>
</dbReference>
<accession>A0ABR0AX34</accession>
<reference evidence="7 8" key="1">
    <citation type="journal article" date="2023" name="Nucleic Acids Res.">
        <title>The hologenome of Daphnia magna reveals possible DNA methylation and microbiome-mediated evolution of the host genome.</title>
        <authorList>
            <person name="Chaturvedi A."/>
            <person name="Li X."/>
            <person name="Dhandapani V."/>
            <person name="Marshall H."/>
            <person name="Kissane S."/>
            <person name="Cuenca-Cambronero M."/>
            <person name="Asole G."/>
            <person name="Calvet F."/>
            <person name="Ruiz-Romero M."/>
            <person name="Marangio P."/>
            <person name="Guigo R."/>
            <person name="Rago D."/>
            <person name="Mirbahai L."/>
            <person name="Eastwood N."/>
            <person name="Colbourne J.K."/>
            <person name="Zhou J."/>
            <person name="Mallon E."/>
            <person name="Orsini L."/>
        </authorList>
    </citation>
    <scope>NUCLEOTIDE SEQUENCE [LARGE SCALE GENOMIC DNA]</scope>
    <source>
        <strain evidence="7">LRV0_1</strain>
    </source>
</reference>
<organism evidence="7 8">
    <name type="scientific">Daphnia magna</name>
    <dbReference type="NCBI Taxonomy" id="35525"/>
    <lineage>
        <taxon>Eukaryota</taxon>
        <taxon>Metazoa</taxon>
        <taxon>Ecdysozoa</taxon>
        <taxon>Arthropoda</taxon>
        <taxon>Crustacea</taxon>
        <taxon>Branchiopoda</taxon>
        <taxon>Diplostraca</taxon>
        <taxon>Cladocera</taxon>
        <taxon>Anomopoda</taxon>
        <taxon>Daphniidae</taxon>
        <taxon>Daphnia</taxon>
    </lineage>
</organism>
<evidence type="ECO:0000259" key="6">
    <source>
        <dbReference type="PROSITE" id="PS50940"/>
    </source>
</evidence>
<keyword evidence="5" id="KW-0325">Glycoprotein</keyword>
<dbReference type="PANTHER" id="PTHR23301:SF110">
    <property type="entry name" value="LD43683P-RELATED"/>
    <property type="match status" value="1"/>
</dbReference>
<keyword evidence="2" id="KW-0732">Signal</keyword>
<keyword evidence="4" id="KW-1015">Disulfide bond</keyword>
<dbReference type="Proteomes" id="UP001234178">
    <property type="component" value="Unassembled WGS sequence"/>
</dbReference>
<evidence type="ECO:0000256" key="3">
    <source>
        <dbReference type="ARBA" id="ARBA00022737"/>
    </source>
</evidence>
<sequence length="185" mass="20746">MTEELCPDGQVYEPESQSCFMPQRVICGKRKRLQAPRGNAVCPRLNGRYPIENECFAYNECVQGVPTKINCPPAFKNNRFGGLIFDEEQAVCEFPDMANRTGCSADKILNFTCPYGSNVQSDDVVLPFGDHARFPKKDDCRHFFMCLKSGRPRLGGCPVGSAYNPNTFFCDKPANVPGCEKFYKD</sequence>
<dbReference type="Pfam" id="PF01607">
    <property type="entry name" value="CBM_14"/>
    <property type="match status" value="2"/>
</dbReference>
<dbReference type="PROSITE" id="PS50940">
    <property type="entry name" value="CHIT_BIND_II"/>
    <property type="match status" value="2"/>
</dbReference>
<keyword evidence="1" id="KW-0147">Chitin-binding</keyword>
<evidence type="ECO:0000256" key="5">
    <source>
        <dbReference type="ARBA" id="ARBA00023180"/>
    </source>
</evidence>
<proteinExistence type="predicted"/>
<feature type="domain" description="Chitin-binding type-2" evidence="6">
    <location>
        <begin position="39"/>
        <end position="105"/>
    </location>
</feature>
<dbReference type="SUPFAM" id="SSF57625">
    <property type="entry name" value="Invertebrate chitin-binding proteins"/>
    <property type="match status" value="2"/>
</dbReference>
<dbReference type="InterPro" id="IPR036508">
    <property type="entry name" value="Chitin-bd_dom_sf"/>
</dbReference>
<evidence type="ECO:0000313" key="8">
    <source>
        <dbReference type="Proteomes" id="UP001234178"/>
    </source>
</evidence>
<feature type="domain" description="Chitin-binding type-2" evidence="6">
    <location>
        <begin position="110"/>
        <end position="181"/>
    </location>
</feature>
<evidence type="ECO:0000256" key="2">
    <source>
        <dbReference type="ARBA" id="ARBA00022729"/>
    </source>
</evidence>
<evidence type="ECO:0000256" key="4">
    <source>
        <dbReference type="ARBA" id="ARBA00023157"/>
    </source>
</evidence>
<dbReference type="InterPro" id="IPR002557">
    <property type="entry name" value="Chitin-bd_dom"/>
</dbReference>
<comment type="caution">
    <text evidence="7">The sequence shown here is derived from an EMBL/GenBank/DDBJ whole genome shotgun (WGS) entry which is preliminary data.</text>
</comment>
<evidence type="ECO:0000256" key="1">
    <source>
        <dbReference type="ARBA" id="ARBA00022669"/>
    </source>
</evidence>
<gene>
    <name evidence="7" type="ORF">OUZ56_022664</name>
</gene>